<sequence>MPPLTAVVTGANKGIGLEIARQLAQHSGTRTVLTARAADRGQAAAAEVKLGYCATDMSSWRGTQSAAQGADTPVWLALLPASENEAITGRFWSGRREEPF</sequence>
<dbReference type="Gene3D" id="3.40.50.720">
    <property type="entry name" value="NAD(P)-binding Rossmann-like Domain"/>
    <property type="match status" value="2"/>
</dbReference>
<evidence type="ECO:0000313" key="5">
    <source>
        <dbReference type="Proteomes" id="UP000008141"/>
    </source>
</evidence>
<dbReference type="InterPro" id="IPR036291">
    <property type="entry name" value="NAD(P)-bd_dom_sf"/>
</dbReference>
<dbReference type="PANTHER" id="PTHR43963:SF6">
    <property type="entry name" value="CHAIN DEHYDROGENASE FAMILY PROTEIN, PUTATIVE (AFU_ORTHOLOGUE AFUA_3G15350)-RELATED"/>
    <property type="match status" value="1"/>
</dbReference>
<dbReference type="GeneID" id="17349968"/>
<dbReference type="AlphaFoldDB" id="E1ZUF9"/>
<dbReference type="OrthoDB" id="1933717at2759"/>
<dbReference type="PANTHER" id="PTHR43963">
    <property type="entry name" value="CARBONYL REDUCTASE 1-RELATED"/>
    <property type="match status" value="1"/>
</dbReference>
<evidence type="ECO:0000313" key="4">
    <source>
        <dbReference type="EMBL" id="EFN50535.1"/>
    </source>
</evidence>
<dbReference type="GO" id="GO:0016491">
    <property type="term" value="F:oxidoreductase activity"/>
    <property type="evidence" value="ECO:0007669"/>
    <property type="project" value="UniProtKB-KW"/>
</dbReference>
<keyword evidence="3" id="KW-0560">Oxidoreductase</keyword>
<comment type="similarity">
    <text evidence="1">Belongs to the short-chain dehydrogenases/reductases (SDR) family.</text>
</comment>
<accession>E1ZUF9</accession>
<evidence type="ECO:0000256" key="3">
    <source>
        <dbReference type="ARBA" id="ARBA00023002"/>
    </source>
</evidence>
<reference evidence="4 5" key="1">
    <citation type="journal article" date="2010" name="Plant Cell">
        <title>The Chlorella variabilis NC64A genome reveals adaptation to photosymbiosis, coevolution with viruses, and cryptic sex.</title>
        <authorList>
            <person name="Blanc G."/>
            <person name="Duncan G."/>
            <person name="Agarkova I."/>
            <person name="Borodovsky M."/>
            <person name="Gurnon J."/>
            <person name="Kuo A."/>
            <person name="Lindquist E."/>
            <person name="Lucas S."/>
            <person name="Pangilinan J."/>
            <person name="Polle J."/>
            <person name="Salamov A."/>
            <person name="Terry A."/>
            <person name="Yamada T."/>
            <person name="Dunigan D.D."/>
            <person name="Grigoriev I.V."/>
            <person name="Claverie J.M."/>
            <person name="Van Etten J.L."/>
        </authorList>
    </citation>
    <scope>NUCLEOTIDE SEQUENCE [LARGE SCALE GENOMIC DNA]</scope>
    <source>
        <strain evidence="4 5">NC64A</strain>
    </source>
</reference>
<dbReference type="Proteomes" id="UP000008141">
    <property type="component" value="Unassembled WGS sequence"/>
</dbReference>
<protein>
    <submittedName>
        <fullName evidence="4">Uncharacterized protein</fullName>
    </submittedName>
</protein>
<name>E1ZUF9_CHLVA</name>
<dbReference type="InParanoid" id="E1ZUF9"/>
<proteinExistence type="inferred from homology"/>
<dbReference type="EMBL" id="GL433997">
    <property type="protein sequence ID" value="EFN50535.1"/>
    <property type="molecule type" value="Genomic_DNA"/>
</dbReference>
<keyword evidence="2" id="KW-0521">NADP</keyword>
<dbReference type="FunCoup" id="E1ZUF9">
    <property type="interactions" value="870"/>
</dbReference>
<dbReference type="STRING" id="554065.E1ZUF9"/>
<dbReference type="RefSeq" id="XP_005842667.1">
    <property type="nucleotide sequence ID" value="XM_005842610.1"/>
</dbReference>
<dbReference type="InterPro" id="IPR002347">
    <property type="entry name" value="SDR_fam"/>
</dbReference>
<keyword evidence="5" id="KW-1185">Reference proteome</keyword>
<evidence type="ECO:0000256" key="2">
    <source>
        <dbReference type="ARBA" id="ARBA00022857"/>
    </source>
</evidence>
<dbReference type="KEGG" id="cvr:CHLNCDRAFT_138516"/>
<dbReference type="Pfam" id="PF00106">
    <property type="entry name" value="adh_short"/>
    <property type="match status" value="1"/>
</dbReference>
<organism evidence="5">
    <name type="scientific">Chlorella variabilis</name>
    <name type="common">Green alga</name>
    <dbReference type="NCBI Taxonomy" id="554065"/>
    <lineage>
        <taxon>Eukaryota</taxon>
        <taxon>Viridiplantae</taxon>
        <taxon>Chlorophyta</taxon>
        <taxon>core chlorophytes</taxon>
        <taxon>Trebouxiophyceae</taxon>
        <taxon>Chlorellales</taxon>
        <taxon>Chlorellaceae</taxon>
        <taxon>Chlorella clade</taxon>
        <taxon>Chlorella</taxon>
    </lineage>
</organism>
<gene>
    <name evidence="4" type="ORF">CHLNCDRAFT_138516</name>
</gene>
<dbReference type="SUPFAM" id="SSF51735">
    <property type="entry name" value="NAD(P)-binding Rossmann-fold domains"/>
    <property type="match status" value="1"/>
</dbReference>
<evidence type="ECO:0000256" key="1">
    <source>
        <dbReference type="ARBA" id="ARBA00006484"/>
    </source>
</evidence>